<dbReference type="InterPro" id="IPR029787">
    <property type="entry name" value="Nucleotide_cyclase"/>
</dbReference>
<sequence length="492" mass="53955">MSNFGLLNQKLIREVQARWRQGRCVGVLFVQLRGNYARGWTILRRWSRQHPQLFWCHHLDDCGYFFLACGTKEPEKQLEQVLSSAKMFYKQAAESDWNGPGESKPDDQSGSPFDSAFSSGVIAIRHPKRDESAETAVFKGIREAEAKVWRNAETAASSEPGLAFRKPPLDPDSPFGIGRLAAAYPIFQANQKVHELAGFFQAHNAEQGAIIVSGMRPVGLLMKEKLHQLLSGLYGLPLYSNREISRVMDASPLIVDAELPVEQAAQLAMARDDAKMYDIVIITQGAGGPLLGAASIRSILECITALRTEAARTANPLTGLPGNWSIQSQLQKKLGSGEPFSIVYADIDYFKWYNDCYGFARGDEVIRYMAELLQSAVTDYGMPGDFIGHVGGDDFIAVLSTAEAESFCESLIREFDNGIPFFYEDAEAQAVTDREGRPAGQSGLSISLALLKCGGRGQITMEQVSRLSADLKKKAKAIQGSAVIAGDIRQGT</sequence>
<dbReference type="EMBL" id="CP035492">
    <property type="protein sequence ID" value="QAY66560.1"/>
    <property type="molecule type" value="Genomic_DNA"/>
</dbReference>
<dbReference type="SMART" id="SM00267">
    <property type="entry name" value="GGDEF"/>
    <property type="match status" value="1"/>
</dbReference>
<dbReference type="RefSeq" id="WP_129440256.1">
    <property type="nucleotide sequence ID" value="NZ_CP035492.1"/>
</dbReference>
<evidence type="ECO:0000313" key="3">
    <source>
        <dbReference type="Proteomes" id="UP000293568"/>
    </source>
</evidence>
<feature type="domain" description="GGDEF" evidence="1">
    <location>
        <begin position="338"/>
        <end position="488"/>
    </location>
</feature>
<dbReference type="InterPro" id="IPR050469">
    <property type="entry name" value="Diguanylate_Cyclase"/>
</dbReference>
<dbReference type="KEGG" id="pprt:ET464_09250"/>
<dbReference type="Gene3D" id="3.30.70.270">
    <property type="match status" value="1"/>
</dbReference>
<dbReference type="InterPro" id="IPR043128">
    <property type="entry name" value="Rev_trsase/Diguanyl_cyclase"/>
</dbReference>
<gene>
    <name evidence="2" type="ORF">ET464_09250</name>
</gene>
<keyword evidence="3" id="KW-1185">Reference proteome</keyword>
<dbReference type="Proteomes" id="UP000293568">
    <property type="component" value="Chromosome"/>
</dbReference>
<dbReference type="PANTHER" id="PTHR45138:SF25">
    <property type="entry name" value="GGDEF DOMAIN PROTEIN"/>
    <property type="match status" value="1"/>
</dbReference>
<reference evidence="2 3" key="1">
    <citation type="submission" date="2019-01" db="EMBL/GenBank/DDBJ databases">
        <title>Genome sequencing of strain FW100M-2.</title>
        <authorList>
            <person name="Heo J."/>
            <person name="Kim S.-J."/>
            <person name="Kim J.-S."/>
            <person name="Hong S.-B."/>
            <person name="Kwon S.-W."/>
        </authorList>
    </citation>
    <scope>NUCLEOTIDE SEQUENCE [LARGE SCALE GENOMIC DNA]</scope>
    <source>
        <strain evidence="2 3">FW100M-2</strain>
    </source>
</reference>
<proteinExistence type="predicted"/>
<dbReference type="Pfam" id="PF00990">
    <property type="entry name" value="GGDEF"/>
    <property type="match status" value="1"/>
</dbReference>
<dbReference type="InterPro" id="IPR000160">
    <property type="entry name" value="GGDEF_dom"/>
</dbReference>
<dbReference type="CDD" id="cd01949">
    <property type="entry name" value="GGDEF"/>
    <property type="match status" value="1"/>
</dbReference>
<accession>A0A4P6ETP1</accession>
<dbReference type="NCBIfam" id="TIGR00254">
    <property type="entry name" value="GGDEF"/>
    <property type="match status" value="1"/>
</dbReference>
<dbReference type="GO" id="GO:0043709">
    <property type="term" value="P:cell adhesion involved in single-species biofilm formation"/>
    <property type="evidence" value="ECO:0007669"/>
    <property type="project" value="TreeGrafter"/>
</dbReference>
<evidence type="ECO:0000313" key="2">
    <source>
        <dbReference type="EMBL" id="QAY66560.1"/>
    </source>
</evidence>
<dbReference type="PROSITE" id="PS50887">
    <property type="entry name" value="GGDEF"/>
    <property type="match status" value="1"/>
</dbReference>
<evidence type="ECO:0000259" key="1">
    <source>
        <dbReference type="PROSITE" id="PS50887"/>
    </source>
</evidence>
<dbReference type="GO" id="GO:0052621">
    <property type="term" value="F:diguanylate cyclase activity"/>
    <property type="evidence" value="ECO:0007669"/>
    <property type="project" value="TreeGrafter"/>
</dbReference>
<protein>
    <submittedName>
        <fullName evidence="2">GGDEF domain-containing protein</fullName>
    </submittedName>
</protein>
<organism evidence="2 3">
    <name type="scientific">Paenibacillus protaetiae</name>
    <dbReference type="NCBI Taxonomy" id="2509456"/>
    <lineage>
        <taxon>Bacteria</taxon>
        <taxon>Bacillati</taxon>
        <taxon>Bacillota</taxon>
        <taxon>Bacilli</taxon>
        <taxon>Bacillales</taxon>
        <taxon>Paenibacillaceae</taxon>
        <taxon>Paenibacillus</taxon>
    </lineage>
</organism>
<dbReference type="AlphaFoldDB" id="A0A4P6ETP1"/>
<dbReference type="OrthoDB" id="9813903at2"/>
<name>A0A4P6ETP1_9BACL</name>
<dbReference type="GO" id="GO:1902201">
    <property type="term" value="P:negative regulation of bacterial-type flagellum-dependent cell motility"/>
    <property type="evidence" value="ECO:0007669"/>
    <property type="project" value="TreeGrafter"/>
</dbReference>
<dbReference type="GO" id="GO:0005886">
    <property type="term" value="C:plasma membrane"/>
    <property type="evidence" value="ECO:0007669"/>
    <property type="project" value="TreeGrafter"/>
</dbReference>
<dbReference type="SUPFAM" id="SSF55073">
    <property type="entry name" value="Nucleotide cyclase"/>
    <property type="match status" value="1"/>
</dbReference>
<dbReference type="PANTHER" id="PTHR45138">
    <property type="entry name" value="REGULATORY COMPONENTS OF SENSORY TRANSDUCTION SYSTEM"/>
    <property type="match status" value="1"/>
</dbReference>